<evidence type="ECO:0000313" key="2">
    <source>
        <dbReference type="EMBL" id="SVC47359.1"/>
    </source>
</evidence>
<dbReference type="InterPro" id="IPR003729">
    <property type="entry name" value="Bi_nuclease_dom"/>
</dbReference>
<dbReference type="SUPFAM" id="SSF103256">
    <property type="entry name" value="Hypothetical protein TM0160"/>
    <property type="match status" value="1"/>
</dbReference>
<organism evidence="2">
    <name type="scientific">marine metagenome</name>
    <dbReference type="NCBI Taxonomy" id="408172"/>
    <lineage>
        <taxon>unclassified sequences</taxon>
        <taxon>metagenomes</taxon>
        <taxon>ecological metagenomes</taxon>
    </lineage>
</organism>
<sequence>VLVQVCVKSLGLDRSSNTPVVILQENEGERVLPIWIGPGEATAIAMELAEMKFSRPLTHDLLASVLGGLGGALQKVVISRVEENTYFAEMIICRNGEVISVDARPSDSIAVALRLEAKIFAQDELFERTTIEIFQDHPNSGSNIPSEGEETVIAAEELKEYLRKLAPEDFGRFTP</sequence>
<feature type="non-terminal residue" evidence="2">
    <location>
        <position position="1"/>
    </location>
</feature>
<reference evidence="2" key="1">
    <citation type="submission" date="2018-05" db="EMBL/GenBank/DDBJ databases">
        <authorList>
            <person name="Lanie J.A."/>
            <person name="Ng W.-L."/>
            <person name="Kazmierczak K.M."/>
            <person name="Andrzejewski T.M."/>
            <person name="Davidsen T.M."/>
            <person name="Wayne K.J."/>
            <person name="Tettelin H."/>
            <person name="Glass J.I."/>
            <person name="Rusch D."/>
            <person name="Podicherti R."/>
            <person name="Tsui H.-C.T."/>
            <person name="Winkler M.E."/>
        </authorList>
    </citation>
    <scope>NUCLEOTIDE SEQUENCE</scope>
</reference>
<gene>
    <name evidence="2" type="ORF">METZ01_LOCUS300213</name>
</gene>
<dbReference type="PROSITE" id="PS51658">
    <property type="entry name" value="BFN"/>
    <property type="match status" value="1"/>
</dbReference>
<dbReference type="EMBL" id="UINC01093164">
    <property type="protein sequence ID" value="SVC47359.1"/>
    <property type="molecule type" value="Genomic_DNA"/>
</dbReference>
<dbReference type="Gene3D" id="3.10.690.10">
    <property type="entry name" value="Bifunctional nuclease domain"/>
    <property type="match status" value="1"/>
</dbReference>
<name>A0A382MER2_9ZZZZ</name>
<dbReference type="AlphaFoldDB" id="A0A382MER2"/>
<accession>A0A382MER2</accession>
<dbReference type="PANTHER" id="PTHR15160:SF1">
    <property type="entry name" value="VON HIPPEL-LINDAU DISEASE TUMOR SUPPRESSOR"/>
    <property type="match status" value="1"/>
</dbReference>
<protein>
    <recommendedName>
        <fullName evidence="1">BFN domain-containing protein</fullName>
    </recommendedName>
</protein>
<feature type="domain" description="BFN" evidence="1">
    <location>
        <begin position="2"/>
        <end position="133"/>
    </location>
</feature>
<evidence type="ECO:0000259" key="1">
    <source>
        <dbReference type="PROSITE" id="PS51658"/>
    </source>
</evidence>
<proteinExistence type="predicted"/>
<dbReference type="PANTHER" id="PTHR15160">
    <property type="entry name" value="VON HIPPEL-LINDAU PROTEIN"/>
    <property type="match status" value="1"/>
</dbReference>
<dbReference type="InterPro" id="IPR036104">
    <property type="entry name" value="BFN_sf"/>
</dbReference>
<dbReference type="Pfam" id="PF02577">
    <property type="entry name" value="BFN_dom"/>
    <property type="match status" value="1"/>
</dbReference>
<dbReference type="GO" id="GO:0004518">
    <property type="term" value="F:nuclease activity"/>
    <property type="evidence" value="ECO:0007669"/>
    <property type="project" value="InterPro"/>
</dbReference>